<dbReference type="InterPro" id="IPR014756">
    <property type="entry name" value="Ig_E-set"/>
</dbReference>
<name>A0A7W6RC94_9PROT</name>
<evidence type="ECO:0000313" key="3">
    <source>
        <dbReference type="Proteomes" id="UP000554286"/>
    </source>
</evidence>
<dbReference type="AlphaFoldDB" id="A0A7W6RC94"/>
<dbReference type="Pfam" id="PF08770">
    <property type="entry name" value="SoxZ"/>
    <property type="match status" value="1"/>
</dbReference>
<dbReference type="Proteomes" id="UP000554286">
    <property type="component" value="Unassembled WGS sequence"/>
</dbReference>
<dbReference type="NCBIfam" id="TIGR04490">
    <property type="entry name" value="SoxZ_true"/>
    <property type="match status" value="1"/>
</dbReference>
<dbReference type="RefSeq" id="WP_184043345.1">
    <property type="nucleotide sequence ID" value="NZ_JACIGK010000008.1"/>
</dbReference>
<dbReference type="InterPro" id="IPR030995">
    <property type="entry name" value="SoxZ"/>
</dbReference>
<keyword evidence="3" id="KW-1185">Reference proteome</keyword>
<dbReference type="Gene3D" id="2.60.40.10">
    <property type="entry name" value="Immunoglobulins"/>
    <property type="match status" value="1"/>
</dbReference>
<evidence type="ECO:0000259" key="1">
    <source>
        <dbReference type="Pfam" id="PF08770"/>
    </source>
</evidence>
<dbReference type="SUPFAM" id="SSF81296">
    <property type="entry name" value="E set domains"/>
    <property type="match status" value="1"/>
</dbReference>
<proteinExistence type="predicted"/>
<dbReference type="InterPro" id="IPR013783">
    <property type="entry name" value="Ig-like_fold"/>
</dbReference>
<evidence type="ECO:0000313" key="2">
    <source>
        <dbReference type="EMBL" id="MBB4265707.1"/>
    </source>
</evidence>
<feature type="domain" description="Sulphur oxidation protein SoxZ" evidence="1">
    <location>
        <begin position="9"/>
        <end position="102"/>
    </location>
</feature>
<dbReference type="InterPro" id="IPR014880">
    <property type="entry name" value="SoxZ_dom"/>
</dbReference>
<comment type="caution">
    <text evidence="2">The sequence shown here is derived from an EMBL/GenBank/DDBJ whole genome shotgun (WGS) entry which is preliminary data.</text>
</comment>
<gene>
    <name evidence="2" type="ORF">GGD89_001331</name>
</gene>
<organism evidence="2 3">
    <name type="scientific">Roseospira visakhapatnamensis</name>
    <dbReference type="NCBI Taxonomy" id="390880"/>
    <lineage>
        <taxon>Bacteria</taxon>
        <taxon>Pseudomonadati</taxon>
        <taxon>Pseudomonadota</taxon>
        <taxon>Alphaproteobacteria</taxon>
        <taxon>Rhodospirillales</taxon>
        <taxon>Rhodospirillaceae</taxon>
        <taxon>Roseospira</taxon>
    </lineage>
</organism>
<sequence>MAKIRPRVKAPKKAAMGEIIEIKTLINHAMESGQRKDSGGNTIPRQIINRFVVTLNGREVFSTDLFPSVSANPYVAFFLKAEESGDLTFTWHDDDGSVYEDTKSIEVA</sequence>
<dbReference type="EMBL" id="JACIGK010000008">
    <property type="protein sequence ID" value="MBB4265707.1"/>
    <property type="molecule type" value="Genomic_DNA"/>
</dbReference>
<protein>
    <submittedName>
        <fullName evidence="2">Sulfur-oxidizing protein SoxZ</fullName>
    </submittedName>
</protein>
<accession>A0A7W6RC94</accession>
<reference evidence="2 3" key="1">
    <citation type="submission" date="2020-08" db="EMBL/GenBank/DDBJ databases">
        <title>Genome sequencing of Purple Non-Sulfur Bacteria from various extreme environments.</title>
        <authorList>
            <person name="Mayer M."/>
        </authorList>
    </citation>
    <scope>NUCLEOTIDE SEQUENCE [LARGE SCALE GENOMIC DNA]</scope>
    <source>
        <strain evidence="2 3">JA131</strain>
    </source>
</reference>